<feature type="active site" evidence="4">
    <location>
        <position position="156"/>
    </location>
</feature>
<dbReference type="Proteomes" id="UP000002484">
    <property type="component" value="Chromosome"/>
</dbReference>
<feature type="domain" description="Pseudouridine synthase RsuA/RluA-like" evidence="8">
    <location>
        <begin position="106"/>
        <end position="260"/>
    </location>
</feature>
<gene>
    <name evidence="9" type="ordered locus">FraEuI1c_2384</name>
</gene>
<dbReference type="SUPFAM" id="SSF55174">
    <property type="entry name" value="Alpha-L RNA-binding motif"/>
    <property type="match status" value="1"/>
</dbReference>
<comment type="function">
    <text evidence="6">Responsible for synthesis of pseudouridine from uracil.</text>
</comment>
<evidence type="ECO:0000313" key="10">
    <source>
        <dbReference type="Proteomes" id="UP000002484"/>
    </source>
</evidence>
<sequence length="325" mass="34715">MTPVPAEAGSPVSRRPGEQRSLPVPDGLDGLRLDAAIARMFGLSRTVAAALVDDGQVSVDGAAPGRSDRVRGGAWLEVELPPSPRPVTEVIATPVDGLTIVHEDDDLVVVDKPVGVAAHPAPGYTGPTVIGALAAAGYRISTSGAAERQGVVHRLDVGTTGVMVVAKSELGYAALKRAFREREVDKRYRAVVQGHPDPLRGTVDAPIDRHPRKPGLFAVVADGKPSVTHYDLEEAFRAASLLEVRLETGRTHQIRVHMSALRHPCVGDLAYGADPTLAEKLGLRRQWLHAFQLSFEHPADGRLVTFTSPDPPDLAEALERLRAMS</sequence>
<evidence type="ECO:0000256" key="3">
    <source>
        <dbReference type="ARBA" id="ARBA00023235"/>
    </source>
</evidence>
<proteinExistence type="inferred from homology"/>
<keyword evidence="5" id="KW-0694">RNA-binding</keyword>
<dbReference type="InterPro" id="IPR050188">
    <property type="entry name" value="RluA_PseudoU_synthase"/>
</dbReference>
<dbReference type="EC" id="5.4.99.-" evidence="6"/>
<dbReference type="AlphaFoldDB" id="E3J1A2"/>
<evidence type="ECO:0000256" key="5">
    <source>
        <dbReference type="PROSITE-ProRule" id="PRU00182"/>
    </source>
</evidence>
<evidence type="ECO:0000256" key="6">
    <source>
        <dbReference type="RuleBase" id="RU362028"/>
    </source>
</evidence>
<dbReference type="STRING" id="298654.FraEuI1c_2384"/>
<dbReference type="InterPro" id="IPR036986">
    <property type="entry name" value="S4_RNA-bd_sf"/>
</dbReference>
<dbReference type="Gene3D" id="3.10.290.10">
    <property type="entry name" value="RNA-binding S4 domain"/>
    <property type="match status" value="1"/>
</dbReference>
<dbReference type="CDD" id="cd00165">
    <property type="entry name" value="S4"/>
    <property type="match status" value="1"/>
</dbReference>
<dbReference type="SUPFAM" id="SSF55120">
    <property type="entry name" value="Pseudouridine synthase"/>
    <property type="match status" value="1"/>
</dbReference>
<evidence type="ECO:0000256" key="7">
    <source>
        <dbReference type="SAM" id="MobiDB-lite"/>
    </source>
</evidence>
<dbReference type="CDD" id="cd02869">
    <property type="entry name" value="PseudoU_synth_RluA_like"/>
    <property type="match status" value="1"/>
</dbReference>
<name>E3J1A2_PSEI1</name>
<accession>E3J1A2</accession>
<dbReference type="FunCoup" id="E3J1A2">
    <property type="interactions" value="374"/>
</dbReference>
<reference evidence="9 10" key="1">
    <citation type="submission" date="2010-10" db="EMBL/GenBank/DDBJ databases">
        <title>Complete sequence of Frankia sp. EuI1c.</title>
        <authorList>
            <consortium name="US DOE Joint Genome Institute"/>
            <person name="Lucas S."/>
            <person name="Copeland A."/>
            <person name="Lapidus A."/>
            <person name="Cheng J.-F."/>
            <person name="Bruce D."/>
            <person name="Goodwin L."/>
            <person name="Pitluck S."/>
            <person name="Chertkov O."/>
            <person name="Detter J.C."/>
            <person name="Han C."/>
            <person name="Tapia R."/>
            <person name="Land M."/>
            <person name="Hauser L."/>
            <person name="Jeffries C."/>
            <person name="Kyrpides N."/>
            <person name="Ivanova N."/>
            <person name="Mikhailova N."/>
            <person name="Beauchemin N."/>
            <person name="Sen A."/>
            <person name="Sur S.A."/>
            <person name="Gtari M."/>
            <person name="Wall L."/>
            <person name="Tisa L."/>
            <person name="Woyke T."/>
        </authorList>
    </citation>
    <scope>NUCLEOTIDE SEQUENCE [LARGE SCALE GENOMIC DNA]</scope>
    <source>
        <strain evidence="10">DSM 45817 / CECT 9037 / EuI1c</strain>
    </source>
</reference>
<protein>
    <recommendedName>
        <fullName evidence="6">Pseudouridine synthase</fullName>
        <ecNumber evidence="6">5.4.99.-</ecNumber>
    </recommendedName>
</protein>
<keyword evidence="3 6" id="KW-0413">Isomerase</keyword>
<evidence type="ECO:0000259" key="8">
    <source>
        <dbReference type="Pfam" id="PF00849"/>
    </source>
</evidence>
<dbReference type="Pfam" id="PF00849">
    <property type="entry name" value="PseudoU_synth_2"/>
    <property type="match status" value="1"/>
</dbReference>
<dbReference type="GO" id="GO:0000455">
    <property type="term" value="P:enzyme-directed rRNA pseudouridine synthesis"/>
    <property type="evidence" value="ECO:0007669"/>
    <property type="project" value="TreeGrafter"/>
</dbReference>
<dbReference type="GO" id="GO:0009982">
    <property type="term" value="F:pseudouridine synthase activity"/>
    <property type="evidence" value="ECO:0007669"/>
    <property type="project" value="InterPro"/>
</dbReference>
<dbReference type="eggNOG" id="COG0564">
    <property type="taxonomic scope" value="Bacteria"/>
</dbReference>
<dbReference type="GO" id="GO:0003723">
    <property type="term" value="F:RNA binding"/>
    <property type="evidence" value="ECO:0007669"/>
    <property type="project" value="UniProtKB-KW"/>
</dbReference>
<evidence type="ECO:0000256" key="1">
    <source>
        <dbReference type="ARBA" id="ARBA00000073"/>
    </source>
</evidence>
<evidence type="ECO:0000313" key="9">
    <source>
        <dbReference type="EMBL" id="ADP80423.1"/>
    </source>
</evidence>
<organism evidence="9 10">
    <name type="scientific">Pseudofrankia inefficax (strain DSM 45817 / CECT 9037 / DDB 130130 / EuI1c)</name>
    <name type="common">Frankia inefficax</name>
    <dbReference type="NCBI Taxonomy" id="298654"/>
    <lineage>
        <taxon>Bacteria</taxon>
        <taxon>Bacillati</taxon>
        <taxon>Actinomycetota</taxon>
        <taxon>Actinomycetes</taxon>
        <taxon>Frankiales</taxon>
        <taxon>Frankiaceae</taxon>
        <taxon>Pseudofrankia</taxon>
    </lineage>
</organism>
<dbReference type="InterPro" id="IPR006225">
    <property type="entry name" value="PsdUridine_synth_RluC/D"/>
</dbReference>
<dbReference type="Gene3D" id="3.30.2350.10">
    <property type="entry name" value="Pseudouridine synthase"/>
    <property type="match status" value="1"/>
</dbReference>
<dbReference type="PANTHER" id="PTHR21600:SF44">
    <property type="entry name" value="RIBOSOMAL LARGE SUBUNIT PSEUDOURIDINE SYNTHASE D"/>
    <property type="match status" value="1"/>
</dbReference>
<dbReference type="GO" id="GO:0140098">
    <property type="term" value="F:catalytic activity, acting on RNA"/>
    <property type="evidence" value="ECO:0007669"/>
    <property type="project" value="UniProtKB-ARBA"/>
</dbReference>
<comment type="catalytic activity">
    <reaction evidence="1 6">
        <text>a uridine in RNA = a pseudouridine in RNA</text>
        <dbReference type="Rhea" id="RHEA:48348"/>
        <dbReference type="Rhea" id="RHEA-COMP:12068"/>
        <dbReference type="Rhea" id="RHEA-COMP:12069"/>
        <dbReference type="ChEBI" id="CHEBI:65314"/>
        <dbReference type="ChEBI" id="CHEBI:65315"/>
    </reaction>
</comment>
<dbReference type="HOGENOM" id="CLU_016902_4_4_11"/>
<keyword evidence="10" id="KW-1185">Reference proteome</keyword>
<evidence type="ECO:0000256" key="2">
    <source>
        <dbReference type="ARBA" id="ARBA00010876"/>
    </source>
</evidence>
<dbReference type="PROSITE" id="PS50889">
    <property type="entry name" value="S4"/>
    <property type="match status" value="1"/>
</dbReference>
<dbReference type="RefSeq" id="WP_013423541.1">
    <property type="nucleotide sequence ID" value="NC_014666.1"/>
</dbReference>
<dbReference type="NCBIfam" id="TIGR00005">
    <property type="entry name" value="rluA_subfam"/>
    <property type="match status" value="1"/>
</dbReference>
<dbReference type="InterPro" id="IPR006224">
    <property type="entry name" value="PsdUridine_synth_RluA-like_CS"/>
</dbReference>
<dbReference type="InParanoid" id="E3J1A2"/>
<feature type="region of interest" description="Disordered" evidence="7">
    <location>
        <begin position="1"/>
        <end position="26"/>
    </location>
</feature>
<dbReference type="InterPro" id="IPR006145">
    <property type="entry name" value="PsdUridine_synth_RsuA/RluA"/>
</dbReference>
<comment type="similarity">
    <text evidence="2 6">Belongs to the pseudouridine synthase RluA family.</text>
</comment>
<evidence type="ECO:0000256" key="4">
    <source>
        <dbReference type="PIRSR" id="PIRSR606225-1"/>
    </source>
</evidence>
<dbReference type="EMBL" id="CP002299">
    <property type="protein sequence ID" value="ADP80423.1"/>
    <property type="molecule type" value="Genomic_DNA"/>
</dbReference>
<dbReference type="InterPro" id="IPR020103">
    <property type="entry name" value="PsdUridine_synth_cat_dom_sf"/>
</dbReference>
<dbReference type="KEGG" id="fri:FraEuI1c_2384"/>
<dbReference type="OrthoDB" id="9807829at2"/>
<dbReference type="PANTHER" id="PTHR21600">
    <property type="entry name" value="MITOCHONDRIAL RNA PSEUDOURIDINE SYNTHASE"/>
    <property type="match status" value="1"/>
</dbReference>
<dbReference type="PROSITE" id="PS01129">
    <property type="entry name" value="PSI_RLU"/>
    <property type="match status" value="1"/>
</dbReference>